<dbReference type="GO" id="GO:0004372">
    <property type="term" value="F:glycine hydroxymethyltransferase activity"/>
    <property type="evidence" value="ECO:0007669"/>
    <property type="project" value="TreeGrafter"/>
</dbReference>
<reference evidence="4" key="1">
    <citation type="journal article" date="2014" name="Front. Microbiol.">
        <title>High frequency of phylogenetically diverse reductive dehalogenase-homologous genes in deep subseafloor sedimentary metagenomes.</title>
        <authorList>
            <person name="Kawai M."/>
            <person name="Futagami T."/>
            <person name="Toyoda A."/>
            <person name="Takaki Y."/>
            <person name="Nishi S."/>
            <person name="Hori S."/>
            <person name="Arai W."/>
            <person name="Tsubouchi T."/>
            <person name="Morono Y."/>
            <person name="Uchiyama I."/>
            <person name="Ito T."/>
            <person name="Fujiyama A."/>
            <person name="Inagaki F."/>
            <person name="Takami H."/>
        </authorList>
    </citation>
    <scope>NUCLEOTIDE SEQUENCE</scope>
    <source>
        <strain evidence="4">Expedition CK06-06</strain>
    </source>
</reference>
<dbReference type="Pfam" id="PF00464">
    <property type="entry name" value="SHMT"/>
    <property type="match status" value="1"/>
</dbReference>
<gene>
    <name evidence="4" type="ORF">S12H4_24794</name>
</gene>
<protein>
    <recommendedName>
        <fullName evidence="3">Serine hydroxymethyltransferase-like domain-containing protein</fullName>
    </recommendedName>
</protein>
<evidence type="ECO:0000313" key="4">
    <source>
        <dbReference type="EMBL" id="GAI81561.1"/>
    </source>
</evidence>
<feature type="non-terminal residue" evidence="4">
    <location>
        <position position="1"/>
    </location>
</feature>
<dbReference type="Gene3D" id="3.90.1150.10">
    <property type="entry name" value="Aspartate Aminotransferase, domain 1"/>
    <property type="match status" value="1"/>
</dbReference>
<evidence type="ECO:0000256" key="1">
    <source>
        <dbReference type="ARBA" id="ARBA00001933"/>
    </source>
</evidence>
<dbReference type="InterPro" id="IPR015421">
    <property type="entry name" value="PyrdxlP-dep_Trfase_major"/>
</dbReference>
<dbReference type="SUPFAM" id="SSF53383">
    <property type="entry name" value="PLP-dependent transferases"/>
    <property type="match status" value="1"/>
</dbReference>
<dbReference type="GO" id="GO:0019264">
    <property type="term" value="P:glycine biosynthetic process from serine"/>
    <property type="evidence" value="ECO:0007669"/>
    <property type="project" value="TreeGrafter"/>
</dbReference>
<feature type="domain" description="Serine hydroxymethyltransferase-like" evidence="3">
    <location>
        <begin position="6"/>
        <end position="134"/>
    </location>
</feature>
<dbReference type="GO" id="GO:0030170">
    <property type="term" value="F:pyridoxal phosphate binding"/>
    <property type="evidence" value="ECO:0007669"/>
    <property type="project" value="TreeGrafter"/>
</dbReference>
<accession>X1SR04</accession>
<dbReference type="PANTHER" id="PTHR11680">
    <property type="entry name" value="SERINE HYDROXYMETHYLTRANSFERASE"/>
    <property type="match status" value="1"/>
</dbReference>
<organism evidence="4">
    <name type="scientific">marine sediment metagenome</name>
    <dbReference type="NCBI Taxonomy" id="412755"/>
    <lineage>
        <taxon>unclassified sequences</taxon>
        <taxon>metagenomes</taxon>
        <taxon>ecological metagenomes</taxon>
    </lineage>
</organism>
<dbReference type="InterPro" id="IPR015422">
    <property type="entry name" value="PyrdxlP-dep_Trfase_small"/>
</dbReference>
<proteinExistence type="predicted"/>
<comment type="cofactor">
    <cofactor evidence="1">
        <name>pyridoxal 5'-phosphate</name>
        <dbReference type="ChEBI" id="CHEBI:597326"/>
    </cofactor>
</comment>
<dbReference type="EMBL" id="BARW01013592">
    <property type="protein sequence ID" value="GAI81561.1"/>
    <property type="molecule type" value="Genomic_DNA"/>
</dbReference>
<evidence type="ECO:0000256" key="2">
    <source>
        <dbReference type="ARBA" id="ARBA00022898"/>
    </source>
</evidence>
<comment type="caution">
    <text evidence="4">The sequence shown here is derived from an EMBL/GenBank/DDBJ whole genome shotgun (WGS) entry which is preliminary data.</text>
</comment>
<dbReference type="Gene3D" id="3.40.640.10">
    <property type="entry name" value="Type I PLP-dependent aspartate aminotransferase-like (Major domain)"/>
    <property type="match status" value="1"/>
</dbReference>
<name>X1SR04_9ZZZZ</name>
<dbReference type="InterPro" id="IPR039429">
    <property type="entry name" value="SHMT-like_dom"/>
</dbReference>
<dbReference type="GO" id="GO:0046653">
    <property type="term" value="P:tetrahydrofolate metabolic process"/>
    <property type="evidence" value="ECO:0007669"/>
    <property type="project" value="TreeGrafter"/>
</dbReference>
<feature type="non-terminal residue" evidence="4">
    <location>
        <position position="135"/>
    </location>
</feature>
<sequence>GRDVPLWKHVQDATFPGVQGTPYFNHIAAKAVFFKEGLSDEYKVRQFKIIENAKRLAGNLSDLGYDVLTKGTDNHMVLISTENSREALTGAIAQRCLEDCGIVVDAMKLPYDKRPALSTSGIRLGTPIVTKNGMG</sequence>
<dbReference type="GO" id="GO:0005829">
    <property type="term" value="C:cytosol"/>
    <property type="evidence" value="ECO:0007669"/>
    <property type="project" value="TreeGrafter"/>
</dbReference>
<keyword evidence="2" id="KW-0663">Pyridoxal phosphate</keyword>
<dbReference type="InterPro" id="IPR015424">
    <property type="entry name" value="PyrdxlP-dep_Trfase"/>
</dbReference>
<evidence type="ECO:0000259" key="3">
    <source>
        <dbReference type="Pfam" id="PF00464"/>
    </source>
</evidence>
<dbReference type="PANTHER" id="PTHR11680:SF35">
    <property type="entry name" value="SERINE HYDROXYMETHYLTRANSFERASE 1"/>
    <property type="match status" value="1"/>
</dbReference>
<dbReference type="InterPro" id="IPR049943">
    <property type="entry name" value="Ser_HO-MeTrfase-like"/>
</dbReference>
<dbReference type="AlphaFoldDB" id="X1SR04"/>